<feature type="binding site" evidence="26">
    <location>
        <begin position="473"/>
        <end position="479"/>
    </location>
    <ligand>
        <name>ATP</name>
        <dbReference type="ChEBI" id="CHEBI:30616"/>
    </ligand>
</feature>
<dbReference type="STRING" id="9555.ENSPANP00000008115"/>
<dbReference type="AlphaFoldDB" id="A0A096N6L3"/>
<dbReference type="InterPro" id="IPR017441">
    <property type="entry name" value="Protein_kinase_ATP_BS"/>
</dbReference>
<dbReference type="FunFam" id="3.30.200.20:FF:000334">
    <property type="entry name" value="Fibroblast growth factor receptor"/>
    <property type="match status" value="1"/>
</dbReference>
<evidence type="ECO:0000256" key="27">
    <source>
        <dbReference type="PIRSR" id="PIRSR000628-3"/>
    </source>
</evidence>
<reference evidence="33" key="2">
    <citation type="submission" date="2025-08" db="UniProtKB">
        <authorList>
            <consortium name="Ensembl"/>
        </authorList>
    </citation>
    <scope>IDENTIFICATION</scope>
</reference>
<dbReference type="InterPro" id="IPR001245">
    <property type="entry name" value="Ser-Thr/Tyr_kinase_cat_dom"/>
</dbReference>
<evidence type="ECO:0000256" key="20">
    <source>
        <dbReference type="ARBA" id="ARBA00023170"/>
    </source>
</evidence>
<feature type="binding site" evidence="26">
    <location>
        <position position="630"/>
    </location>
    <ligand>
        <name>ATP</name>
        <dbReference type="ChEBI" id="CHEBI:30616"/>
    </ligand>
</feature>
<dbReference type="SUPFAM" id="SSF56112">
    <property type="entry name" value="Protein kinase-like (PK-like)"/>
    <property type="match status" value="1"/>
</dbReference>
<feature type="domain" description="Ig-like" evidence="32">
    <location>
        <begin position="152"/>
        <end position="240"/>
    </location>
</feature>
<evidence type="ECO:0000256" key="3">
    <source>
        <dbReference type="ARBA" id="ARBA00004251"/>
    </source>
</evidence>
<dbReference type="InterPro" id="IPR013098">
    <property type="entry name" value="Ig_I-set"/>
</dbReference>
<dbReference type="PANTHER" id="PTHR24416:SF343">
    <property type="entry name" value="FIBROBLAST GROWTH FACTOR RECEPTOR 4"/>
    <property type="match status" value="1"/>
</dbReference>
<evidence type="ECO:0000256" key="22">
    <source>
        <dbReference type="ARBA" id="ARBA00023319"/>
    </source>
</evidence>
<dbReference type="GeneTree" id="ENSGT00940000161469"/>
<dbReference type="Ensembl" id="ENSPANT00000001493.4">
    <property type="protein sequence ID" value="ENSPANP00000008115.3"/>
    <property type="gene ID" value="ENSPANG00000012360.4"/>
</dbReference>
<dbReference type="GO" id="GO:0005524">
    <property type="term" value="F:ATP binding"/>
    <property type="evidence" value="ECO:0007669"/>
    <property type="project" value="UniProtKB-UniRule"/>
</dbReference>
<evidence type="ECO:0000259" key="31">
    <source>
        <dbReference type="PROSITE" id="PS50011"/>
    </source>
</evidence>
<evidence type="ECO:0000256" key="25">
    <source>
        <dbReference type="PIRSR" id="PIRSR000628-1"/>
    </source>
</evidence>
<evidence type="ECO:0000256" key="11">
    <source>
        <dbReference type="ARBA" id="ARBA00022753"/>
    </source>
</evidence>
<dbReference type="ExpressionAtlas" id="A0A096N6L3">
    <property type="expression patterns" value="baseline"/>
</dbReference>
<dbReference type="SMART" id="SM00409">
    <property type="entry name" value="IG"/>
    <property type="match status" value="3"/>
</dbReference>
<dbReference type="Gene3D" id="3.30.200.20">
    <property type="entry name" value="Phosphorylase Kinase, domain 1"/>
    <property type="match status" value="1"/>
</dbReference>
<feature type="domain" description="Protein kinase" evidence="31">
    <location>
        <begin position="467"/>
        <end position="743"/>
    </location>
</feature>
<dbReference type="InterPro" id="IPR003598">
    <property type="entry name" value="Ig_sub2"/>
</dbReference>
<proteinExistence type="inferred from homology"/>
<dbReference type="Gene3D" id="1.10.510.10">
    <property type="entry name" value="Transferase(Phosphotransferase) domain 1"/>
    <property type="match status" value="1"/>
</dbReference>
<dbReference type="Bgee" id="ENSPANG00000012360">
    <property type="expression patterns" value="Expressed in adult mammalian kidney and 30 other cell types or tissues"/>
</dbReference>
<feature type="binding site" evidence="26">
    <location>
        <position position="557"/>
    </location>
    <ligand>
        <name>ATP</name>
        <dbReference type="ChEBI" id="CHEBI:30616"/>
    </ligand>
</feature>
<evidence type="ECO:0000256" key="2">
    <source>
        <dbReference type="ARBA" id="ARBA00004240"/>
    </source>
</evidence>
<dbReference type="FunFam" id="2.60.40.10:FF:000020">
    <property type="entry name" value="Fibroblast growth factor receptor"/>
    <property type="match status" value="1"/>
</dbReference>
<comment type="similarity">
    <text evidence="24">Belongs to the protein kinase superfamily. Tyr protein kinase family. Fibroblast growth factor receptor subfamily.</text>
</comment>
<keyword evidence="13" id="KW-0256">Endoplasmic reticulum</keyword>
<keyword evidence="5" id="KW-0597">Phosphoprotein</keyword>
<keyword evidence="15" id="KW-0832">Ubl conjugation</keyword>
<evidence type="ECO:0000256" key="13">
    <source>
        <dbReference type="ARBA" id="ARBA00022824"/>
    </source>
</evidence>
<name>A0A096N6L3_PAPAN</name>
<evidence type="ECO:0000256" key="4">
    <source>
        <dbReference type="ARBA" id="ARBA00022475"/>
    </source>
</evidence>
<dbReference type="GO" id="GO:0070857">
    <property type="term" value="P:regulation of bile acid biosynthetic process"/>
    <property type="evidence" value="ECO:0007669"/>
    <property type="project" value="TreeGrafter"/>
</dbReference>
<dbReference type="FunFam" id="2.60.40.10:FF:000730">
    <property type="entry name" value="Fibroblast growth factor receptor"/>
    <property type="match status" value="1"/>
</dbReference>
<keyword evidence="19 27" id="KW-1015">Disulfide bond</keyword>
<dbReference type="InterPro" id="IPR050122">
    <property type="entry name" value="RTK"/>
</dbReference>
<evidence type="ECO:0000256" key="6">
    <source>
        <dbReference type="ARBA" id="ARBA00022679"/>
    </source>
</evidence>
<evidence type="ECO:0000256" key="14">
    <source>
        <dbReference type="ARBA" id="ARBA00022840"/>
    </source>
</evidence>
<evidence type="ECO:0000256" key="19">
    <source>
        <dbReference type="ARBA" id="ARBA00023157"/>
    </source>
</evidence>
<dbReference type="GO" id="GO:0043235">
    <property type="term" value="C:receptor complex"/>
    <property type="evidence" value="ECO:0007669"/>
    <property type="project" value="TreeGrafter"/>
</dbReference>
<dbReference type="FunFam" id="2.60.40.10:FF:000016">
    <property type="entry name" value="Fibroblast growth factor receptor"/>
    <property type="match status" value="1"/>
</dbReference>
<keyword evidence="11" id="KW-0967">Endosome</keyword>
<feature type="disulfide bond" evidence="27">
    <location>
        <begin position="172"/>
        <end position="224"/>
    </location>
</feature>
<keyword evidence="10 24" id="KW-0547">Nucleotide-binding</keyword>
<dbReference type="PROSITE" id="PS50835">
    <property type="entry name" value="IG_LIKE"/>
    <property type="match status" value="2"/>
</dbReference>
<feature type="chain" id="PRO_5035266068" description="Fibroblast growth factor receptor" evidence="30">
    <location>
        <begin position="22"/>
        <end position="743"/>
    </location>
</feature>
<evidence type="ECO:0000256" key="15">
    <source>
        <dbReference type="ARBA" id="ARBA00022843"/>
    </source>
</evidence>
<comment type="catalytic activity">
    <reaction evidence="23 24">
        <text>L-tyrosyl-[protein] + ATP = O-phospho-L-tyrosyl-[protein] + ADP + H(+)</text>
        <dbReference type="Rhea" id="RHEA:10596"/>
        <dbReference type="Rhea" id="RHEA-COMP:10136"/>
        <dbReference type="Rhea" id="RHEA-COMP:20101"/>
        <dbReference type="ChEBI" id="CHEBI:15378"/>
        <dbReference type="ChEBI" id="CHEBI:30616"/>
        <dbReference type="ChEBI" id="CHEBI:46858"/>
        <dbReference type="ChEBI" id="CHEBI:61978"/>
        <dbReference type="ChEBI" id="CHEBI:456216"/>
        <dbReference type="EC" id="2.7.10.1"/>
    </reaction>
</comment>
<keyword evidence="14 24" id="KW-0067">ATP-binding</keyword>
<dbReference type="InterPro" id="IPR013783">
    <property type="entry name" value="Ig-like_fold"/>
</dbReference>
<keyword evidence="8 30" id="KW-0732">Signal</keyword>
<feature type="signal peptide" evidence="30">
    <location>
        <begin position="1"/>
        <end position="21"/>
    </location>
</feature>
<dbReference type="PROSITE" id="PS00107">
    <property type="entry name" value="PROTEIN_KINASE_ATP"/>
    <property type="match status" value="1"/>
</dbReference>
<keyword evidence="22" id="KW-0393">Immunoglobulin domain</keyword>
<evidence type="ECO:0000256" key="9">
    <source>
        <dbReference type="ARBA" id="ARBA00022737"/>
    </source>
</evidence>
<keyword evidence="17 24" id="KW-0472">Membrane</keyword>
<dbReference type="Pfam" id="PF07679">
    <property type="entry name" value="I-set"/>
    <property type="match status" value="1"/>
</dbReference>
<evidence type="ECO:0000256" key="26">
    <source>
        <dbReference type="PIRSR" id="PIRSR000628-2"/>
    </source>
</evidence>
<feature type="binding site" evidence="26 28">
    <location>
        <position position="503"/>
    </location>
    <ligand>
        <name>ATP</name>
        <dbReference type="ChEBI" id="CHEBI:30616"/>
    </ligand>
</feature>
<feature type="binding site" evidence="26">
    <location>
        <begin position="551"/>
        <end position="553"/>
    </location>
    <ligand>
        <name>ATP</name>
        <dbReference type="ChEBI" id="CHEBI:30616"/>
    </ligand>
</feature>
<keyword evidence="6 24" id="KW-0808">Transferase</keyword>
<evidence type="ECO:0000256" key="30">
    <source>
        <dbReference type="SAM" id="SignalP"/>
    </source>
</evidence>
<dbReference type="GO" id="GO:0005783">
    <property type="term" value="C:endoplasmic reticulum"/>
    <property type="evidence" value="ECO:0007669"/>
    <property type="project" value="UniProtKB-SubCell"/>
</dbReference>
<dbReference type="GO" id="GO:0017134">
    <property type="term" value="F:fibroblast growth factor binding"/>
    <property type="evidence" value="ECO:0007669"/>
    <property type="project" value="TreeGrafter"/>
</dbReference>
<dbReference type="Pfam" id="PF13927">
    <property type="entry name" value="Ig_3"/>
    <property type="match status" value="1"/>
</dbReference>
<evidence type="ECO:0000256" key="18">
    <source>
        <dbReference type="ARBA" id="ARBA00023137"/>
    </source>
</evidence>
<reference evidence="33" key="3">
    <citation type="submission" date="2025-09" db="UniProtKB">
        <authorList>
            <consortium name="Ensembl"/>
        </authorList>
    </citation>
    <scope>IDENTIFICATION</scope>
</reference>
<keyword evidence="34" id="KW-1185">Reference proteome</keyword>
<dbReference type="PIRSF" id="PIRSF000628">
    <property type="entry name" value="FGFR"/>
    <property type="match status" value="1"/>
</dbReference>
<feature type="region of interest" description="Disordered" evidence="29">
    <location>
        <begin position="120"/>
        <end position="145"/>
    </location>
</feature>
<feature type="active site" description="Proton acceptor" evidence="25">
    <location>
        <position position="612"/>
    </location>
</feature>
<evidence type="ECO:0000313" key="33">
    <source>
        <dbReference type="Ensembl" id="ENSPANP00000008115.3"/>
    </source>
</evidence>
<dbReference type="InterPro" id="IPR036179">
    <property type="entry name" value="Ig-like_dom_sf"/>
</dbReference>
<feature type="disulfide bond" evidence="27">
    <location>
        <begin position="271"/>
        <end position="333"/>
    </location>
</feature>
<evidence type="ECO:0000256" key="12">
    <source>
        <dbReference type="ARBA" id="ARBA00022777"/>
    </source>
</evidence>
<dbReference type="Pfam" id="PF07714">
    <property type="entry name" value="PK_Tyr_Ser-Thr"/>
    <property type="match status" value="1"/>
</dbReference>
<feature type="disulfide bond" evidence="27">
    <location>
        <begin position="57"/>
        <end position="101"/>
    </location>
</feature>
<dbReference type="InterPro" id="IPR011009">
    <property type="entry name" value="Kinase-like_dom_sf"/>
</dbReference>
<evidence type="ECO:0000256" key="16">
    <source>
        <dbReference type="ARBA" id="ARBA00022989"/>
    </source>
</evidence>
<reference evidence="33 34" key="1">
    <citation type="submission" date="2012-03" db="EMBL/GenBank/DDBJ databases">
        <title>Whole Genome Assembly of Papio anubis.</title>
        <authorList>
            <person name="Liu Y.L."/>
            <person name="Abraham K.A."/>
            <person name="Akbar H.A."/>
            <person name="Ali S.A."/>
            <person name="Anosike U.A."/>
            <person name="Aqrawi P.A."/>
            <person name="Arias F.A."/>
            <person name="Attaway T.A."/>
            <person name="Awwad R.A."/>
            <person name="Babu C.B."/>
            <person name="Bandaranaike D.B."/>
            <person name="Battles P.B."/>
            <person name="Bell A.B."/>
            <person name="Beltran B.B."/>
            <person name="Berhane-Mersha D.B."/>
            <person name="Bess C.B."/>
            <person name="Bickham C.B."/>
            <person name="Bolden T.B."/>
            <person name="Carter K.C."/>
            <person name="Chau D.C."/>
            <person name="Chavez A.C."/>
            <person name="Clerc-Blankenburg K.C."/>
            <person name="Coyle M.C."/>
            <person name="Dao M.D."/>
            <person name="Davila M.L.D."/>
            <person name="Davy-Carroll L.D."/>
            <person name="Denson S.D."/>
            <person name="Dinh H.D."/>
            <person name="Fernandez S.F."/>
            <person name="Fernando P.F."/>
            <person name="Forbes L.F."/>
            <person name="Francis C.F."/>
            <person name="Francisco L.F."/>
            <person name="Fu Q.F."/>
            <person name="Garcia-Iii R.G."/>
            <person name="Garrett T.G."/>
            <person name="Gross S.G."/>
            <person name="Gubbala S.G."/>
            <person name="Hirani K.H."/>
            <person name="Hogues M.H."/>
            <person name="Hollins B.H."/>
            <person name="Jackson L.J."/>
            <person name="Javaid M.J."/>
            <person name="Jhangiani S.J."/>
            <person name="Johnson A.J."/>
            <person name="Johnson B.J."/>
            <person name="Jones J.J."/>
            <person name="Joshi V.J."/>
            <person name="Kalu J.K."/>
            <person name="Khan N.K."/>
            <person name="Korchina V.K."/>
            <person name="Kovar C.K."/>
            <person name="Lago L.L."/>
            <person name="Lara F.L."/>
            <person name="Le T.-K.L."/>
            <person name="Lee S.L."/>
            <person name="Legall-Iii F.L."/>
            <person name="Lemon S.L."/>
            <person name="Liu J.L."/>
            <person name="Liu Y.-S.L."/>
            <person name="Liyanage D.L."/>
            <person name="Lopez J.L."/>
            <person name="Lorensuhewa L.L."/>
            <person name="Mata R.M."/>
            <person name="Mathew T.M."/>
            <person name="Mercado C.M."/>
            <person name="Mercado I.M."/>
            <person name="Morales K.M."/>
            <person name="Morgan M.M."/>
            <person name="Munidasa M.M."/>
            <person name="Ngo D.N."/>
            <person name="Nguyen L.N."/>
            <person name="Nguyen T.N."/>
            <person name="Nguyen N.N."/>
            <person name="Obregon M.O."/>
            <person name="Okwuonu G.O."/>
            <person name="Ongeri F.O."/>
            <person name="Onwere C.O."/>
            <person name="Osifeso I.O."/>
            <person name="Parra A.P."/>
            <person name="Patil S.P."/>
            <person name="Perez A.P."/>
            <person name="Perez Y.P."/>
            <person name="Pham C.P."/>
            <person name="Pu L.-L.P."/>
            <person name="Puazo M.P."/>
            <person name="Quiroz J.Q."/>
            <person name="Rouhana J.R."/>
            <person name="Ruiz M.R."/>
            <person name="Ruiz S.-J.R."/>
            <person name="Saada N.S."/>
            <person name="Santibanez J.S."/>
            <person name="Scheel M.S."/>
            <person name="Schneider B.S."/>
            <person name="Simmons D.S."/>
            <person name="Sisson I.S."/>
            <person name="Tang L.-Y.T."/>
            <person name="Thornton R.T."/>
            <person name="Tisius J.T."/>
            <person name="Toledanes G.T."/>
            <person name="Trejos Z.T."/>
            <person name="Usmani K.U."/>
            <person name="Varghese R.V."/>
            <person name="Vattathil S.V."/>
            <person name="Vee V.V."/>
            <person name="Walker D.W."/>
            <person name="Weissenberger G.W."/>
            <person name="White C.W."/>
            <person name="Williams A.W."/>
            <person name="Woodworth J.W."/>
            <person name="Wright R.W."/>
            <person name="Zhu Y.Z."/>
            <person name="Han Y.H."/>
            <person name="Newsham I.N."/>
            <person name="Nazareth L.N."/>
            <person name="Worley K.W."/>
            <person name="Muzny D.M."/>
            <person name="Rogers J.R."/>
            <person name="Gibbs R.G."/>
        </authorList>
    </citation>
    <scope>NUCLEOTIDE SEQUENCE [LARGE SCALE GENOMIC DNA]</scope>
</reference>
<dbReference type="SMART" id="SM00408">
    <property type="entry name" value="IGc2"/>
    <property type="match status" value="3"/>
</dbReference>
<evidence type="ECO:0000256" key="23">
    <source>
        <dbReference type="ARBA" id="ARBA00051243"/>
    </source>
</evidence>
<evidence type="ECO:0000256" key="1">
    <source>
        <dbReference type="ARBA" id="ARBA00004177"/>
    </source>
</evidence>
<evidence type="ECO:0000313" key="34">
    <source>
        <dbReference type="Proteomes" id="UP000028761"/>
    </source>
</evidence>
<feature type="binding site" evidence="26">
    <location>
        <position position="616"/>
    </location>
    <ligand>
        <name>ATP</name>
        <dbReference type="ChEBI" id="CHEBI:30616"/>
    </ligand>
</feature>
<keyword evidence="21" id="KW-0325">Glycoprotein</keyword>
<dbReference type="Proteomes" id="UP000028761">
    <property type="component" value="Chromosome 5"/>
</dbReference>
<dbReference type="InterPro" id="IPR016248">
    <property type="entry name" value="FGF_rcpt_fam"/>
</dbReference>
<dbReference type="InterPro" id="IPR000719">
    <property type="entry name" value="Prot_kinase_dom"/>
</dbReference>
<keyword evidence="9" id="KW-0677">Repeat</keyword>
<evidence type="ECO:0000256" key="17">
    <source>
        <dbReference type="ARBA" id="ARBA00023136"/>
    </source>
</evidence>
<evidence type="ECO:0000256" key="5">
    <source>
        <dbReference type="ARBA" id="ARBA00022553"/>
    </source>
</evidence>
<dbReference type="CDD" id="cd05857">
    <property type="entry name" value="IgI_2_FGFR"/>
    <property type="match status" value="1"/>
</dbReference>
<organism evidence="33 34">
    <name type="scientific">Papio anubis</name>
    <name type="common">Olive baboon</name>
    <dbReference type="NCBI Taxonomy" id="9555"/>
    <lineage>
        <taxon>Eukaryota</taxon>
        <taxon>Metazoa</taxon>
        <taxon>Chordata</taxon>
        <taxon>Craniata</taxon>
        <taxon>Vertebrata</taxon>
        <taxon>Euteleostomi</taxon>
        <taxon>Mammalia</taxon>
        <taxon>Eutheria</taxon>
        <taxon>Euarchontoglires</taxon>
        <taxon>Primates</taxon>
        <taxon>Haplorrhini</taxon>
        <taxon>Catarrhini</taxon>
        <taxon>Cercopithecidae</taxon>
        <taxon>Cercopithecinae</taxon>
        <taxon>Papio</taxon>
    </lineage>
</organism>
<accession>A0A096N6L3</accession>
<dbReference type="EC" id="2.7.10.1" evidence="24"/>
<evidence type="ECO:0000256" key="7">
    <source>
        <dbReference type="ARBA" id="ARBA00022692"/>
    </source>
</evidence>
<keyword evidence="18 24" id="KW-0829">Tyrosine-protein kinase</keyword>
<dbReference type="PRINTS" id="PR00109">
    <property type="entry name" value="TYRKINASE"/>
</dbReference>
<dbReference type="PROSITE" id="PS50011">
    <property type="entry name" value="PROTEIN_KINASE_DOM"/>
    <property type="match status" value="1"/>
</dbReference>
<evidence type="ECO:0000259" key="32">
    <source>
        <dbReference type="PROSITE" id="PS50835"/>
    </source>
</evidence>
<feature type="domain" description="Ig-like" evidence="32">
    <location>
        <begin position="249"/>
        <end position="349"/>
    </location>
</feature>
<protein>
    <recommendedName>
        <fullName evidence="24">Fibroblast growth factor receptor</fullName>
        <ecNumber evidence="24">2.7.10.1</ecNumber>
    </recommendedName>
</protein>
<dbReference type="InterPro" id="IPR008266">
    <property type="entry name" value="Tyr_kinase_AS"/>
</dbReference>
<evidence type="ECO:0000256" key="10">
    <source>
        <dbReference type="ARBA" id="ARBA00022741"/>
    </source>
</evidence>
<dbReference type="GO" id="GO:0008284">
    <property type="term" value="P:positive regulation of cell population proliferation"/>
    <property type="evidence" value="ECO:0007669"/>
    <property type="project" value="InterPro"/>
</dbReference>
<dbReference type="GO" id="GO:0060255">
    <property type="term" value="P:regulation of macromolecule metabolic process"/>
    <property type="evidence" value="ECO:0007669"/>
    <property type="project" value="UniProtKB-ARBA"/>
</dbReference>
<sequence length="743" mass="81370">MRLLSALLGVLLSVPGPPVLSLEASEEVELEPCLAPSMEQQEQELTVALGQPVRLCCGRAERGGHWYKEGSRLAPAGRVRGWRGRLEIASFLPEDAGRYLCLARASMIVLQNLTLTIDDSLTSSNDDEDPQSHRDSSNGHIYPQQAPYWTHPQRMEKKLHAVPAGNTVKFRCPAAGNPTPTIRWLKDGQAFHGENRIGGIRLRHQHWSLVMESVVPSDRGTYTCLVENAVGSIRYNYLLDVLERSPHRPILQAGLPANTTAVVGSDVELLCKVYSDAQPHIQWLKHIVINGSSFGADGFPYVQVLKTADINSSEVEVLYLRNVSAEDAGEYTCLAGNSIGLSYQSAWLTVLPEEDLTWTAATPEARYTDVILYASGSLALAVLLLLAGLYRGQALHGRHPRPPATVQKLSRFPLARQFSLESGSSGKSSSSLVRGVRLSSSGPALLAGLVSLDLPLDPLWEFPRDRLVLGKPLGEGCFGQVVRAEAFGMDPARPDQASTVAVKMLKDNASDKDLADLVSEMEVMKLIGRHKNIINLLGVCTQEGPLYVIVECAAKGNLREFLRARRPPGPDLSPDGPQSSEGPLSFPVLVSCAYQVARGMQYLESRKCIHRDLAARNVLVTEDNVMKIADFGLARGVHHIDYYKKTSNGRLPVKWMAPEALFDRVYTHQSDVYGLMRECWHAAPSQRPTFKQLVEALDKVLLAVSEEVQPPPTHHLPLPAPLQASSGLTAWTCAPSHPGHCRG</sequence>
<dbReference type="SMART" id="SM00219">
    <property type="entry name" value="TyrKc"/>
    <property type="match status" value="1"/>
</dbReference>
<dbReference type="SUPFAM" id="SSF48726">
    <property type="entry name" value="Immunoglobulin"/>
    <property type="match status" value="3"/>
</dbReference>
<evidence type="ECO:0000256" key="21">
    <source>
        <dbReference type="ARBA" id="ARBA00023180"/>
    </source>
</evidence>
<dbReference type="GO" id="GO:0005768">
    <property type="term" value="C:endosome"/>
    <property type="evidence" value="ECO:0007669"/>
    <property type="project" value="UniProtKB-SubCell"/>
</dbReference>
<evidence type="ECO:0000256" key="8">
    <source>
        <dbReference type="ARBA" id="ARBA00022729"/>
    </source>
</evidence>
<keyword evidence="20 24" id="KW-0675">Receptor</keyword>
<dbReference type="GO" id="GO:0070374">
    <property type="term" value="P:positive regulation of ERK1 and ERK2 cascade"/>
    <property type="evidence" value="ECO:0007669"/>
    <property type="project" value="TreeGrafter"/>
</dbReference>
<dbReference type="InterPro" id="IPR007110">
    <property type="entry name" value="Ig-like_dom"/>
</dbReference>
<evidence type="ECO:0000256" key="24">
    <source>
        <dbReference type="PIRNR" id="PIRNR000628"/>
    </source>
</evidence>
<dbReference type="GO" id="GO:0005886">
    <property type="term" value="C:plasma membrane"/>
    <property type="evidence" value="ECO:0007669"/>
    <property type="project" value="UniProtKB-SubCell"/>
</dbReference>
<dbReference type="InterPro" id="IPR020635">
    <property type="entry name" value="Tyr_kinase_cat_dom"/>
</dbReference>
<keyword evidence="16" id="KW-1133">Transmembrane helix</keyword>
<comment type="subcellular location">
    <subcellularLocation>
        <location evidence="3">Cell membrane</location>
        <topology evidence="3">Single-pass type I membrane protein</topology>
    </subcellularLocation>
    <subcellularLocation>
        <location evidence="2">Endoplasmic reticulum</location>
    </subcellularLocation>
    <subcellularLocation>
        <location evidence="1">Endosome</location>
    </subcellularLocation>
</comment>
<evidence type="ECO:0000256" key="28">
    <source>
        <dbReference type="PROSITE-ProRule" id="PRU10141"/>
    </source>
</evidence>
<keyword evidence="4" id="KW-1003">Cell membrane</keyword>
<evidence type="ECO:0000256" key="29">
    <source>
        <dbReference type="SAM" id="MobiDB-lite"/>
    </source>
</evidence>
<dbReference type="PANTHER" id="PTHR24416">
    <property type="entry name" value="TYROSINE-PROTEIN KINASE RECEPTOR"/>
    <property type="match status" value="1"/>
</dbReference>
<dbReference type="GO" id="GO:0005007">
    <property type="term" value="F:fibroblast growth factor receptor activity"/>
    <property type="evidence" value="ECO:0007669"/>
    <property type="project" value="InterPro"/>
</dbReference>
<gene>
    <name evidence="33" type="primary">FGFR4</name>
</gene>
<dbReference type="PROSITE" id="PS00109">
    <property type="entry name" value="PROTEIN_KINASE_TYR"/>
    <property type="match status" value="1"/>
</dbReference>
<dbReference type="InterPro" id="IPR003599">
    <property type="entry name" value="Ig_sub"/>
</dbReference>
<keyword evidence="12 24" id="KW-0418">Kinase</keyword>
<dbReference type="Gene3D" id="2.60.40.10">
    <property type="entry name" value="Immunoglobulins"/>
    <property type="match status" value="3"/>
</dbReference>
<keyword evidence="7" id="KW-0812">Transmembrane</keyword>